<organism evidence="1 2">
    <name type="scientific">Araneus ventricosus</name>
    <name type="common">Orbweaver spider</name>
    <name type="synonym">Epeira ventricosa</name>
    <dbReference type="NCBI Taxonomy" id="182803"/>
    <lineage>
        <taxon>Eukaryota</taxon>
        <taxon>Metazoa</taxon>
        <taxon>Ecdysozoa</taxon>
        <taxon>Arthropoda</taxon>
        <taxon>Chelicerata</taxon>
        <taxon>Arachnida</taxon>
        <taxon>Araneae</taxon>
        <taxon>Araneomorphae</taxon>
        <taxon>Entelegynae</taxon>
        <taxon>Araneoidea</taxon>
        <taxon>Araneidae</taxon>
        <taxon>Araneus</taxon>
    </lineage>
</organism>
<evidence type="ECO:0000313" key="1">
    <source>
        <dbReference type="EMBL" id="GBL87264.1"/>
    </source>
</evidence>
<keyword evidence="2" id="KW-1185">Reference proteome</keyword>
<reference evidence="1 2" key="1">
    <citation type="journal article" date="2019" name="Sci. Rep.">
        <title>Orb-weaving spider Araneus ventricosus genome elucidates the spidroin gene catalogue.</title>
        <authorList>
            <person name="Kono N."/>
            <person name="Nakamura H."/>
            <person name="Ohtoshi R."/>
            <person name="Moran D.A.P."/>
            <person name="Shinohara A."/>
            <person name="Yoshida Y."/>
            <person name="Fujiwara M."/>
            <person name="Mori M."/>
            <person name="Tomita M."/>
            <person name="Arakawa K."/>
        </authorList>
    </citation>
    <scope>NUCLEOTIDE SEQUENCE [LARGE SCALE GENOMIC DNA]</scope>
</reference>
<dbReference type="Proteomes" id="UP000499080">
    <property type="component" value="Unassembled WGS sequence"/>
</dbReference>
<sequence>MGCDGKVIGTPTALISQAISETPLPSKEANRLRPAFVVVKGKFVDRLARNERVKLAEVIKLMVEYLRKHLNLFRKVKSEWKLVDKTKTGRKLNDIRLWAQGHGRNFLKGISNTKHFGQSGTARPNLRMAESQARIEALSNSNFETWKLQMEAVLIKNDRFKYLSEVAPLPESKEAYDSWKIEDSKTKADLILCIQPRELKLVKN</sequence>
<protein>
    <submittedName>
        <fullName evidence="1">Uncharacterized protein</fullName>
    </submittedName>
</protein>
<name>A0A4Y2B885_ARAVE</name>
<dbReference type="AlphaFoldDB" id="A0A4Y2B885"/>
<gene>
    <name evidence="1" type="ORF">AVEN_270531_1</name>
</gene>
<dbReference type="EMBL" id="BGPR01000052">
    <property type="protein sequence ID" value="GBL87264.1"/>
    <property type="molecule type" value="Genomic_DNA"/>
</dbReference>
<proteinExistence type="predicted"/>
<comment type="caution">
    <text evidence="1">The sequence shown here is derived from an EMBL/GenBank/DDBJ whole genome shotgun (WGS) entry which is preliminary data.</text>
</comment>
<dbReference type="Pfam" id="PF14223">
    <property type="entry name" value="Retrotran_gag_2"/>
    <property type="match status" value="1"/>
</dbReference>
<accession>A0A4Y2B885</accession>
<dbReference type="OrthoDB" id="413361at2759"/>
<evidence type="ECO:0000313" key="2">
    <source>
        <dbReference type="Proteomes" id="UP000499080"/>
    </source>
</evidence>